<protein>
    <recommendedName>
        <fullName evidence="9">Odorant receptor</fullName>
    </recommendedName>
</protein>
<evidence type="ECO:0000256" key="6">
    <source>
        <dbReference type="ARBA" id="ARBA00023136"/>
    </source>
</evidence>
<sequence length="433" mass="50742">MIGKHFKRSFQTTNLFFKLMGIRFRCNKNFFDHIQCYWLFYFNILWLNRDLLGEILFVVFGVMSGESFVDLTYMLPCIAMCLLGNMKTCLLIIYSKEVKDLIDTLKNMSFHDDDMSDERSSYVDDSNDYVYDRVDYVDGTCAANVDETRDCVDEIFKKTLPFMYSAIKVQKICNVLVVTNFGLNPMFLMVLNYHSTGQFGLFMPFHIWYPFNAFNYWIFPFVYIHQVYSAYLAAFTVYGPDTLFYVCSTFIAIQFRLLQNNLEAIIPLNYTSKIEEVNEFNMTIKRIVKWHLELIRCVQLLEKIFSKSTLFNAITSSFLICLTGFNVTAIDNVPFMLSFISFLLVTFLQIYFFCCFGDMIMQSSVEVAEAVYNSRWYMVETSLARELMIILIKAQIPCKITAFGFADINLRAFMRILSTSWSYFTLLKTMYST</sequence>
<feature type="transmembrane region" description="Helical" evidence="9">
    <location>
        <begin position="38"/>
        <end position="61"/>
    </location>
</feature>
<keyword evidence="3 9" id="KW-0812">Transmembrane</keyword>
<feature type="transmembrane region" description="Helical" evidence="9">
    <location>
        <begin position="214"/>
        <end position="238"/>
    </location>
</feature>
<evidence type="ECO:0000313" key="10">
    <source>
        <dbReference type="EMBL" id="AOG12912.1"/>
    </source>
</evidence>
<dbReference type="GO" id="GO:0005886">
    <property type="term" value="C:plasma membrane"/>
    <property type="evidence" value="ECO:0007669"/>
    <property type="project" value="UniProtKB-SubCell"/>
</dbReference>
<dbReference type="InterPro" id="IPR004117">
    <property type="entry name" value="7tm6_olfct_rcpt"/>
</dbReference>
<keyword evidence="4 9" id="KW-0552">Olfaction</keyword>
<dbReference type="PANTHER" id="PTHR21137:SF44">
    <property type="entry name" value="ODORANT RECEPTOR 13A-RELATED"/>
    <property type="match status" value="1"/>
</dbReference>
<dbReference type="GO" id="GO:0004984">
    <property type="term" value="F:olfactory receptor activity"/>
    <property type="evidence" value="ECO:0007669"/>
    <property type="project" value="InterPro"/>
</dbReference>
<accession>A0A1B3P5Q4</accession>
<evidence type="ECO:0000256" key="8">
    <source>
        <dbReference type="ARBA" id="ARBA00023224"/>
    </source>
</evidence>
<dbReference type="AlphaFoldDB" id="A0A1B3P5Q4"/>
<feature type="transmembrane region" description="Helical" evidence="9">
    <location>
        <begin position="73"/>
        <end position="94"/>
    </location>
</feature>
<dbReference type="Pfam" id="PF02949">
    <property type="entry name" value="7tm_6"/>
    <property type="match status" value="1"/>
</dbReference>
<feature type="transmembrane region" description="Helical" evidence="9">
    <location>
        <begin position="335"/>
        <end position="354"/>
    </location>
</feature>
<comment type="subcellular location">
    <subcellularLocation>
        <location evidence="9">Cell membrane</location>
        <topology evidence="9">Multi-pass membrane protein</topology>
    </subcellularLocation>
    <subcellularLocation>
        <location evidence="1">Membrane</location>
        <topology evidence="1">Multi-pass membrane protein</topology>
    </subcellularLocation>
</comment>
<evidence type="ECO:0000256" key="3">
    <source>
        <dbReference type="ARBA" id="ARBA00022692"/>
    </source>
</evidence>
<evidence type="ECO:0000256" key="5">
    <source>
        <dbReference type="ARBA" id="ARBA00022989"/>
    </source>
</evidence>
<evidence type="ECO:0000256" key="2">
    <source>
        <dbReference type="ARBA" id="ARBA00022606"/>
    </source>
</evidence>
<keyword evidence="2 9" id="KW-0716">Sensory transduction</keyword>
<dbReference type="EMBL" id="KX655963">
    <property type="protein sequence ID" value="AOG12912.1"/>
    <property type="molecule type" value="mRNA"/>
</dbReference>
<reference evidence="10" key="1">
    <citation type="journal article" date="2016" name="BMC Genomics">
        <title>Antennal transcriptome analysis and expression profiles of odorant binding proteins in Eogystia hippophaecolus (Lepidoptera: Cossidae).</title>
        <authorList>
            <person name="Hu P."/>
            <person name="Tao J."/>
            <person name="Cui M."/>
            <person name="Gao C."/>
            <person name="Lu P."/>
            <person name="Luo Y."/>
        </authorList>
    </citation>
    <scope>NUCLEOTIDE SEQUENCE</scope>
</reference>
<keyword evidence="8 9" id="KW-0807">Transducer</keyword>
<keyword evidence="7 9" id="KW-0675">Receptor</keyword>
<evidence type="ECO:0000256" key="7">
    <source>
        <dbReference type="ARBA" id="ARBA00023170"/>
    </source>
</evidence>
<keyword evidence="5 9" id="KW-1133">Transmembrane helix</keyword>
<dbReference type="PANTHER" id="PTHR21137">
    <property type="entry name" value="ODORANT RECEPTOR"/>
    <property type="match status" value="1"/>
</dbReference>
<evidence type="ECO:0000256" key="9">
    <source>
        <dbReference type="RuleBase" id="RU351113"/>
    </source>
</evidence>
<comment type="caution">
    <text evidence="9">Lacks conserved residue(s) required for the propagation of feature annotation.</text>
</comment>
<dbReference type="GO" id="GO:0007165">
    <property type="term" value="P:signal transduction"/>
    <property type="evidence" value="ECO:0007669"/>
    <property type="project" value="UniProtKB-KW"/>
</dbReference>
<organism evidence="10">
    <name type="scientific">Eogystia hippophaecolus</name>
    <name type="common">Moth</name>
    <name type="synonym">Holcocerus hippophaecolus</name>
    <dbReference type="NCBI Taxonomy" id="1206364"/>
    <lineage>
        <taxon>Eukaryota</taxon>
        <taxon>Metazoa</taxon>
        <taxon>Ecdysozoa</taxon>
        <taxon>Arthropoda</taxon>
        <taxon>Hexapoda</taxon>
        <taxon>Insecta</taxon>
        <taxon>Pterygota</taxon>
        <taxon>Neoptera</taxon>
        <taxon>Endopterygota</taxon>
        <taxon>Lepidoptera</taxon>
        <taxon>Glossata</taxon>
        <taxon>Ditrysia</taxon>
        <taxon>Cossoidea</taxon>
        <taxon>Cossidae</taxon>
        <taxon>Cossinae</taxon>
        <taxon>Eogystia</taxon>
    </lineage>
</organism>
<proteinExistence type="evidence at transcript level"/>
<keyword evidence="6 9" id="KW-0472">Membrane</keyword>
<evidence type="ECO:0000256" key="1">
    <source>
        <dbReference type="ARBA" id="ARBA00004141"/>
    </source>
</evidence>
<dbReference type="GO" id="GO:0005549">
    <property type="term" value="F:odorant binding"/>
    <property type="evidence" value="ECO:0007669"/>
    <property type="project" value="InterPro"/>
</dbReference>
<name>A0A1B3P5Q4_EOGHI</name>
<feature type="transmembrane region" description="Helical" evidence="9">
    <location>
        <begin position="172"/>
        <end position="194"/>
    </location>
</feature>
<evidence type="ECO:0000256" key="4">
    <source>
        <dbReference type="ARBA" id="ARBA00022725"/>
    </source>
</evidence>
<comment type="similarity">
    <text evidence="9">Belongs to the insect chemoreceptor superfamily. Heteromeric odorant receptor channel (TC 1.A.69) family.</text>
</comment>
<feature type="transmembrane region" description="Helical" evidence="9">
    <location>
        <begin position="310"/>
        <end position="329"/>
    </location>
</feature>